<keyword evidence="9" id="KW-1185">Reference proteome</keyword>
<dbReference type="Proteomes" id="UP000187735">
    <property type="component" value="Chromosome"/>
</dbReference>
<dbReference type="GO" id="GO:0008033">
    <property type="term" value="P:tRNA processing"/>
    <property type="evidence" value="ECO:0007669"/>
    <property type="project" value="UniProtKB-UniRule"/>
</dbReference>
<evidence type="ECO:0000256" key="1">
    <source>
        <dbReference type="ARBA" id="ARBA00022490"/>
    </source>
</evidence>
<gene>
    <name evidence="8" type="primary">yfiC</name>
    <name evidence="8" type="ORF">Fuma_03250</name>
</gene>
<evidence type="ECO:0000259" key="7">
    <source>
        <dbReference type="Pfam" id="PF05175"/>
    </source>
</evidence>
<keyword evidence="2 6" id="KW-0489">Methyltransferase</keyword>
<keyword evidence="3 6" id="KW-0808">Transferase</keyword>
<keyword evidence="1 6" id="KW-0963">Cytoplasm</keyword>
<evidence type="ECO:0000313" key="9">
    <source>
        <dbReference type="Proteomes" id="UP000187735"/>
    </source>
</evidence>
<dbReference type="CDD" id="cd02440">
    <property type="entry name" value="AdoMet_MTases"/>
    <property type="match status" value="1"/>
</dbReference>
<evidence type="ECO:0000256" key="5">
    <source>
        <dbReference type="ARBA" id="ARBA00022694"/>
    </source>
</evidence>
<dbReference type="GO" id="GO:0016430">
    <property type="term" value="F:tRNA (adenine-N6)-methyltransferase activity"/>
    <property type="evidence" value="ECO:0007669"/>
    <property type="project" value="UniProtKB-UniRule"/>
</dbReference>
<dbReference type="GO" id="GO:0032259">
    <property type="term" value="P:methylation"/>
    <property type="evidence" value="ECO:0007669"/>
    <property type="project" value="UniProtKB-KW"/>
</dbReference>
<dbReference type="PANTHER" id="PTHR47739">
    <property type="entry name" value="TRNA1(VAL) (ADENINE(37)-N6)-METHYLTRANSFERASE"/>
    <property type="match status" value="1"/>
</dbReference>
<evidence type="ECO:0000256" key="4">
    <source>
        <dbReference type="ARBA" id="ARBA00022691"/>
    </source>
</evidence>
<dbReference type="InterPro" id="IPR007848">
    <property type="entry name" value="Small_mtfrase_dom"/>
</dbReference>
<feature type="domain" description="Methyltransferase small" evidence="7">
    <location>
        <begin position="17"/>
        <end position="100"/>
    </location>
</feature>
<dbReference type="GO" id="GO:0005737">
    <property type="term" value="C:cytoplasm"/>
    <property type="evidence" value="ECO:0007669"/>
    <property type="project" value="UniProtKB-SubCell"/>
</dbReference>
<dbReference type="EC" id="2.1.1.223" evidence="6"/>
<dbReference type="InterPro" id="IPR050210">
    <property type="entry name" value="tRNA_Adenine-N(6)_MTase"/>
</dbReference>
<evidence type="ECO:0000256" key="2">
    <source>
        <dbReference type="ARBA" id="ARBA00022603"/>
    </source>
</evidence>
<comment type="catalytic activity">
    <reaction evidence="6">
        <text>adenosine(37) in tRNA1(Val) + S-adenosyl-L-methionine = N(6)-methyladenosine(37) in tRNA1(Val) + S-adenosyl-L-homocysteine + H(+)</text>
        <dbReference type="Rhea" id="RHEA:43160"/>
        <dbReference type="Rhea" id="RHEA-COMP:10369"/>
        <dbReference type="Rhea" id="RHEA-COMP:10370"/>
        <dbReference type="ChEBI" id="CHEBI:15378"/>
        <dbReference type="ChEBI" id="CHEBI:57856"/>
        <dbReference type="ChEBI" id="CHEBI:59789"/>
        <dbReference type="ChEBI" id="CHEBI:74411"/>
        <dbReference type="ChEBI" id="CHEBI:74449"/>
        <dbReference type="EC" id="2.1.1.223"/>
    </reaction>
</comment>
<dbReference type="KEGG" id="fmr:Fuma_03250"/>
<accession>A0A1P8WHV2</accession>
<sequence>MKVGTDAILLGTWADGNLTPRILDIGTGTGVVALMMAQRFPAAHITAVEVDRDASEQAASNFAASQWADRLTVEHIAIQGYATHATFDLIISNPPFFSGSLKPPDDQRRVARHDDGLPHGDLLYAASRLQSPGGRLAVILPVDQGEEFRRLAAEYGLHCHRQCYVKPTPHKPPHRLLMEFTSNECGPTTEPELVVEIKRHEYSPEFAAMAKPFLLKL</sequence>
<dbReference type="InterPro" id="IPR022882">
    <property type="entry name" value="tRNA_adenine-N6_MeTrfase"/>
</dbReference>
<dbReference type="SUPFAM" id="SSF53335">
    <property type="entry name" value="S-adenosyl-L-methionine-dependent methyltransferases"/>
    <property type="match status" value="1"/>
</dbReference>
<dbReference type="GO" id="GO:0003676">
    <property type="term" value="F:nucleic acid binding"/>
    <property type="evidence" value="ECO:0007669"/>
    <property type="project" value="InterPro"/>
</dbReference>
<dbReference type="STRING" id="1891926.Fuma_03250"/>
<reference evidence="8 9" key="1">
    <citation type="journal article" date="2016" name="Front. Microbiol.">
        <title>Fuerstia marisgermanicae gen. nov., sp. nov., an Unusual Member of the Phylum Planctomycetes from the German Wadden Sea.</title>
        <authorList>
            <person name="Kohn T."/>
            <person name="Heuer A."/>
            <person name="Jogler M."/>
            <person name="Vollmers J."/>
            <person name="Boedeker C."/>
            <person name="Bunk B."/>
            <person name="Rast P."/>
            <person name="Borchert D."/>
            <person name="Glockner I."/>
            <person name="Freese H.M."/>
            <person name="Klenk H.P."/>
            <person name="Overmann J."/>
            <person name="Kaster A.K."/>
            <person name="Rohde M."/>
            <person name="Wiegand S."/>
            <person name="Jogler C."/>
        </authorList>
    </citation>
    <scope>NUCLEOTIDE SEQUENCE [LARGE SCALE GENOMIC DNA]</scope>
    <source>
        <strain evidence="8 9">NH11</strain>
    </source>
</reference>
<comment type="subcellular location">
    <subcellularLocation>
        <location evidence="6">Cytoplasm</location>
    </subcellularLocation>
</comment>
<protein>
    <recommendedName>
        <fullName evidence="6">tRNA1(Val) (adenine(37)-N6)-methyltransferase</fullName>
        <ecNumber evidence="6">2.1.1.223</ecNumber>
    </recommendedName>
    <alternativeName>
        <fullName evidence="6">tRNA m6A37 methyltransferase</fullName>
    </alternativeName>
</protein>
<dbReference type="PANTHER" id="PTHR47739:SF1">
    <property type="entry name" value="TRNA1(VAL) (ADENINE(37)-N6)-METHYLTRANSFERASE"/>
    <property type="match status" value="1"/>
</dbReference>
<evidence type="ECO:0000256" key="6">
    <source>
        <dbReference type="HAMAP-Rule" id="MF_01872"/>
    </source>
</evidence>
<dbReference type="HAMAP" id="MF_01872">
    <property type="entry name" value="tRNA_methyltr_YfiC"/>
    <property type="match status" value="1"/>
</dbReference>
<dbReference type="Pfam" id="PF05175">
    <property type="entry name" value="MTS"/>
    <property type="match status" value="1"/>
</dbReference>
<evidence type="ECO:0000256" key="3">
    <source>
        <dbReference type="ARBA" id="ARBA00022679"/>
    </source>
</evidence>
<dbReference type="InterPro" id="IPR002052">
    <property type="entry name" value="DNA_methylase_N6_adenine_CS"/>
</dbReference>
<comment type="similarity">
    <text evidence="6">Belongs to the methyltransferase superfamily. tRNA (adenine-N(6)-)-methyltransferase family.</text>
</comment>
<dbReference type="InterPro" id="IPR029063">
    <property type="entry name" value="SAM-dependent_MTases_sf"/>
</dbReference>
<dbReference type="PROSITE" id="PS00092">
    <property type="entry name" value="N6_MTASE"/>
    <property type="match status" value="1"/>
</dbReference>
<keyword evidence="4 6" id="KW-0949">S-adenosyl-L-methionine</keyword>
<dbReference type="AlphaFoldDB" id="A0A1P8WHV2"/>
<comment type="function">
    <text evidence="6">Specifically methylates the adenine in position 37 of tRNA(1)(Val) (anticodon cmo5UAC).</text>
</comment>
<organism evidence="8 9">
    <name type="scientific">Fuerstiella marisgermanici</name>
    <dbReference type="NCBI Taxonomy" id="1891926"/>
    <lineage>
        <taxon>Bacteria</taxon>
        <taxon>Pseudomonadati</taxon>
        <taxon>Planctomycetota</taxon>
        <taxon>Planctomycetia</taxon>
        <taxon>Planctomycetales</taxon>
        <taxon>Planctomycetaceae</taxon>
        <taxon>Fuerstiella</taxon>
    </lineage>
</organism>
<dbReference type="EMBL" id="CP017641">
    <property type="protein sequence ID" value="APZ93632.1"/>
    <property type="molecule type" value="Genomic_DNA"/>
</dbReference>
<keyword evidence="5 6" id="KW-0819">tRNA processing</keyword>
<dbReference type="Gene3D" id="3.40.50.150">
    <property type="entry name" value="Vaccinia Virus protein VP39"/>
    <property type="match status" value="1"/>
</dbReference>
<proteinExistence type="inferred from homology"/>
<name>A0A1P8WHV2_9PLAN</name>
<evidence type="ECO:0000313" key="8">
    <source>
        <dbReference type="EMBL" id="APZ93632.1"/>
    </source>
</evidence>